<dbReference type="AlphaFoldDB" id="A0A7C1ZR89"/>
<dbReference type="GO" id="GO:0005886">
    <property type="term" value="C:plasma membrane"/>
    <property type="evidence" value="ECO:0007669"/>
    <property type="project" value="UniProtKB-SubCell"/>
</dbReference>
<feature type="transmembrane region" description="Helical" evidence="6">
    <location>
        <begin position="51"/>
        <end position="68"/>
    </location>
</feature>
<sequence>MHMNSVRPSLLRQLMAMLYDILLLLSVLFFASVLAVALNSGEAIPAGNPLFIFYLFFVSFVFYAWFWTHGGQTLGMRAWKIQLIGKHKKSIDWHQALIRYVFSIISLCSFGLGFFWQCIDSDGLTWHDKLAKTKVSFNDVN</sequence>
<feature type="domain" description="RDD" evidence="7">
    <location>
        <begin position="8"/>
        <end position="132"/>
    </location>
</feature>
<proteinExistence type="predicted"/>
<evidence type="ECO:0000259" key="7">
    <source>
        <dbReference type="Pfam" id="PF06271"/>
    </source>
</evidence>
<organism evidence="8">
    <name type="scientific">Methylophaga aminisulfidivorans</name>
    <dbReference type="NCBI Taxonomy" id="230105"/>
    <lineage>
        <taxon>Bacteria</taxon>
        <taxon>Pseudomonadati</taxon>
        <taxon>Pseudomonadota</taxon>
        <taxon>Gammaproteobacteria</taxon>
        <taxon>Thiotrichales</taxon>
        <taxon>Piscirickettsiaceae</taxon>
        <taxon>Methylophaga</taxon>
    </lineage>
</organism>
<evidence type="ECO:0000256" key="5">
    <source>
        <dbReference type="ARBA" id="ARBA00023136"/>
    </source>
</evidence>
<dbReference type="PANTHER" id="PTHR36115">
    <property type="entry name" value="PROLINE-RICH ANTIGEN HOMOLOG-RELATED"/>
    <property type="match status" value="1"/>
</dbReference>
<evidence type="ECO:0000313" key="8">
    <source>
        <dbReference type="EMBL" id="HEC73725.1"/>
    </source>
</evidence>
<dbReference type="Pfam" id="PF06271">
    <property type="entry name" value="RDD"/>
    <property type="match status" value="1"/>
</dbReference>
<evidence type="ECO:0000256" key="2">
    <source>
        <dbReference type="ARBA" id="ARBA00022475"/>
    </source>
</evidence>
<feature type="transmembrane region" description="Helical" evidence="6">
    <location>
        <begin position="96"/>
        <end position="116"/>
    </location>
</feature>
<protein>
    <submittedName>
        <fullName evidence="8">RDD family protein</fullName>
    </submittedName>
</protein>
<dbReference type="Proteomes" id="UP000886384">
    <property type="component" value="Unassembled WGS sequence"/>
</dbReference>
<keyword evidence="2" id="KW-1003">Cell membrane</keyword>
<dbReference type="PANTHER" id="PTHR36115:SF10">
    <property type="entry name" value="RDD DOMAIN-CONTAINING PROTEIN"/>
    <property type="match status" value="1"/>
</dbReference>
<dbReference type="EMBL" id="DRHY01000107">
    <property type="protein sequence ID" value="HEC73725.1"/>
    <property type="molecule type" value="Genomic_DNA"/>
</dbReference>
<comment type="caution">
    <text evidence="8">The sequence shown here is derived from an EMBL/GenBank/DDBJ whole genome shotgun (WGS) entry which is preliminary data.</text>
</comment>
<gene>
    <name evidence="8" type="ORF">ENI26_05040</name>
</gene>
<comment type="subcellular location">
    <subcellularLocation>
        <location evidence="1">Cell membrane</location>
        <topology evidence="1">Multi-pass membrane protein</topology>
    </subcellularLocation>
</comment>
<dbReference type="InterPro" id="IPR010432">
    <property type="entry name" value="RDD"/>
</dbReference>
<evidence type="ECO:0000256" key="1">
    <source>
        <dbReference type="ARBA" id="ARBA00004651"/>
    </source>
</evidence>
<evidence type="ECO:0000256" key="4">
    <source>
        <dbReference type="ARBA" id="ARBA00022989"/>
    </source>
</evidence>
<evidence type="ECO:0000256" key="3">
    <source>
        <dbReference type="ARBA" id="ARBA00022692"/>
    </source>
</evidence>
<keyword evidence="4 6" id="KW-1133">Transmembrane helix</keyword>
<name>A0A7C1ZR89_9GAMM</name>
<reference evidence="8" key="1">
    <citation type="journal article" date="2020" name="mSystems">
        <title>Genome- and Community-Level Interaction Insights into Carbon Utilization and Element Cycling Functions of Hydrothermarchaeota in Hydrothermal Sediment.</title>
        <authorList>
            <person name="Zhou Z."/>
            <person name="Liu Y."/>
            <person name="Xu W."/>
            <person name="Pan J."/>
            <person name="Luo Z.H."/>
            <person name="Li M."/>
        </authorList>
    </citation>
    <scope>NUCLEOTIDE SEQUENCE [LARGE SCALE GENOMIC DNA]</scope>
    <source>
        <strain evidence="8">HyVt-380</strain>
    </source>
</reference>
<evidence type="ECO:0000256" key="6">
    <source>
        <dbReference type="SAM" id="Phobius"/>
    </source>
</evidence>
<keyword evidence="5 6" id="KW-0472">Membrane</keyword>
<keyword evidence="3 6" id="KW-0812">Transmembrane</keyword>
<accession>A0A7C1ZR89</accession>
<dbReference type="InterPro" id="IPR051791">
    <property type="entry name" value="Pra-immunoreactive"/>
</dbReference>